<gene>
    <name evidence="10" type="ORF">GCM10022278_23840</name>
</gene>
<name>A0ABP7PGG2_9GAMM</name>
<protein>
    <recommendedName>
        <fullName evidence="9">D-alanyl-D-alanine dipeptidase</fullName>
        <shortName evidence="9">D-Ala-D-Ala dipeptidase</shortName>
        <ecNumber evidence="9">3.4.13.22</ecNumber>
    </recommendedName>
</protein>
<comment type="similarity">
    <text evidence="9">Belongs to the peptidase M15D family.</text>
</comment>
<keyword evidence="5" id="KW-0862">Zinc</keyword>
<sequence>MEIEIVDIADERLFAIPVMECGEPLVDVAGSSIVYGEPPEYPETAPGYRLVREGVLSRLERAQAALPKDLHLRLYEGYRSPQVQARIFSAQLARTTVSNPSYTQRQCFSAAARLASPLYTFEGNMILPPHSTGGAVDVEIVDRTGNVIEFGMEIKDWATVGPERCATGFPELVQAARRNRDLLVNVMSKAGFINYPREWWHFSYGDKYWAFVKDRPHALYTGVELTRRPV</sequence>
<comment type="function">
    <text evidence="9">Catalyzes hydrolysis of the D-alanyl-D-alanine dipeptide.</text>
</comment>
<evidence type="ECO:0000256" key="7">
    <source>
        <dbReference type="ARBA" id="ARBA00023049"/>
    </source>
</evidence>
<keyword evidence="3" id="KW-0479">Metal-binding</keyword>
<organism evidence="10 11">
    <name type="scientific">Allohahella marinimesophila</name>
    <dbReference type="NCBI Taxonomy" id="1054972"/>
    <lineage>
        <taxon>Bacteria</taxon>
        <taxon>Pseudomonadati</taxon>
        <taxon>Pseudomonadota</taxon>
        <taxon>Gammaproteobacteria</taxon>
        <taxon>Oceanospirillales</taxon>
        <taxon>Hahellaceae</taxon>
        <taxon>Allohahella</taxon>
    </lineage>
</organism>
<keyword evidence="6 9" id="KW-0224">Dipeptidase</keyword>
<evidence type="ECO:0000313" key="11">
    <source>
        <dbReference type="Proteomes" id="UP001501337"/>
    </source>
</evidence>
<comment type="catalytic activity">
    <reaction evidence="1 9">
        <text>D-alanyl-D-alanine + H2O = 2 D-alanine</text>
        <dbReference type="Rhea" id="RHEA:20661"/>
        <dbReference type="ChEBI" id="CHEBI:15377"/>
        <dbReference type="ChEBI" id="CHEBI:57416"/>
        <dbReference type="ChEBI" id="CHEBI:57822"/>
        <dbReference type="EC" id="3.4.13.22"/>
    </reaction>
</comment>
<keyword evidence="11" id="KW-1185">Reference proteome</keyword>
<evidence type="ECO:0000256" key="2">
    <source>
        <dbReference type="ARBA" id="ARBA00022670"/>
    </source>
</evidence>
<dbReference type="Pfam" id="PF01427">
    <property type="entry name" value="Peptidase_M15"/>
    <property type="match status" value="1"/>
</dbReference>
<dbReference type="EMBL" id="BAABBO010000010">
    <property type="protein sequence ID" value="GAA3965243.1"/>
    <property type="molecule type" value="Genomic_DNA"/>
</dbReference>
<keyword evidence="4 9" id="KW-0378">Hydrolase</keyword>
<evidence type="ECO:0000256" key="9">
    <source>
        <dbReference type="PIRNR" id="PIRNR026671"/>
    </source>
</evidence>
<evidence type="ECO:0000313" key="10">
    <source>
        <dbReference type="EMBL" id="GAA3965243.1"/>
    </source>
</evidence>
<dbReference type="PANTHER" id="PTHR43126">
    <property type="entry name" value="D-ALANYL-D-ALANINE DIPEPTIDASE"/>
    <property type="match status" value="1"/>
</dbReference>
<keyword evidence="8 9" id="KW-0961">Cell wall biogenesis/degradation</keyword>
<evidence type="ECO:0000256" key="5">
    <source>
        <dbReference type="ARBA" id="ARBA00022833"/>
    </source>
</evidence>
<keyword evidence="2 9" id="KW-0645">Protease</keyword>
<evidence type="ECO:0000256" key="8">
    <source>
        <dbReference type="ARBA" id="ARBA00023316"/>
    </source>
</evidence>
<dbReference type="PANTHER" id="PTHR43126:SF2">
    <property type="entry name" value="D-ALANYL-D-ALANINE DIPEPTIDASE"/>
    <property type="match status" value="1"/>
</dbReference>
<accession>A0ABP7PGG2</accession>
<dbReference type="SUPFAM" id="SSF55166">
    <property type="entry name" value="Hedgehog/DD-peptidase"/>
    <property type="match status" value="1"/>
</dbReference>
<evidence type="ECO:0000256" key="6">
    <source>
        <dbReference type="ARBA" id="ARBA00022997"/>
    </source>
</evidence>
<proteinExistence type="inferred from homology"/>
<evidence type="ECO:0000256" key="3">
    <source>
        <dbReference type="ARBA" id="ARBA00022723"/>
    </source>
</evidence>
<dbReference type="InterPro" id="IPR009045">
    <property type="entry name" value="Zn_M74/Hedgehog-like"/>
</dbReference>
<dbReference type="InterPro" id="IPR000755">
    <property type="entry name" value="A_A_dipeptidase"/>
</dbReference>
<evidence type="ECO:0000256" key="4">
    <source>
        <dbReference type="ARBA" id="ARBA00022801"/>
    </source>
</evidence>
<dbReference type="Gene3D" id="3.30.1380.10">
    <property type="match status" value="1"/>
</dbReference>
<dbReference type="PIRSF" id="PIRSF026671">
    <property type="entry name" value="AA_dipeptidase"/>
    <property type="match status" value="1"/>
</dbReference>
<reference evidence="11" key="1">
    <citation type="journal article" date="2019" name="Int. J. Syst. Evol. Microbiol.">
        <title>The Global Catalogue of Microorganisms (GCM) 10K type strain sequencing project: providing services to taxonomists for standard genome sequencing and annotation.</title>
        <authorList>
            <consortium name="The Broad Institute Genomics Platform"/>
            <consortium name="The Broad Institute Genome Sequencing Center for Infectious Disease"/>
            <person name="Wu L."/>
            <person name="Ma J."/>
        </authorList>
    </citation>
    <scope>NUCLEOTIDE SEQUENCE [LARGE SCALE GENOMIC DNA]</scope>
    <source>
        <strain evidence="11">JCM 17555</strain>
    </source>
</reference>
<comment type="caution">
    <text evidence="10">The sequence shown here is derived from an EMBL/GenBank/DDBJ whole genome shotgun (WGS) entry which is preliminary data.</text>
</comment>
<evidence type="ECO:0000256" key="1">
    <source>
        <dbReference type="ARBA" id="ARBA00001362"/>
    </source>
</evidence>
<keyword evidence="7 9" id="KW-0482">Metalloprotease</keyword>
<dbReference type="EC" id="3.4.13.22" evidence="9"/>
<dbReference type="Proteomes" id="UP001501337">
    <property type="component" value="Unassembled WGS sequence"/>
</dbReference>